<comment type="caution">
    <text evidence="9">The sequence shown here is derived from an EMBL/GenBank/DDBJ whole genome shotgun (WGS) entry which is preliminary data.</text>
</comment>
<evidence type="ECO:0000256" key="1">
    <source>
        <dbReference type="ARBA" id="ARBA00004477"/>
    </source>
</evidence>
<sequence length="253" mass="27763">MDVVWSWPPVTRTLVIGSFITSIGVYSGVLPGYPLLFLPYKVFTVPPQIWRLVTAFFITRPRTGIIFDPYFLYQYGTQLEVSSSRFSEPGAFLTYIAFNGLVIAALAGCGLGSAIFLPALLMSVTYTYAQDNSNKMVTFFIFNIQAKFLPYLLLVWTFVADGPQEAMLQLTGLLAAHLYDFLTRIWPTFGGGSNPVKTPRFVREYFEGGGVRATPQQRGFGTAFAPAGEARTTGSAGSAWTSTRGPGRRLGGE</sequence>
<feature type="transmembrane region" description="Helical" evidence="7">
    <location>
        <begin position="14"/>
        <end position="37"/>
    </location>
</feature>
<dbReference type="SUPFAM" id="SSF144091">
    <property type="entry name" value="Rhomboid-like"/>
    <property type="match status" value="1"/>
</dbReference>
<dbReference type="RefSeq" id="XP_020127903.1">
    <property type="nucleotide sequence ID" value="XM_020276307.1"/>
</dbReference>
<evidence type="ECO:0000256" key="5">
    <source>
        <dbReference type="ARBA" id="ARBA00022989"/>
    </source>
</evidence>
<comment type="subcellular location">
    <subcellularLocation>
        <location evidence="1 7">Endoplasmic reticulum membrane</location>
        <topology evidence="1 7">Multi-pass membrane protein</topology>
    </subcellularLocation>
</comment>
<dbReference type="GO" id="GO:0005789">
    <property type="term" value="C:endoplasmic reticulum membrane"/>
    <property type="evidence" value="ECO:0007669"/>
    <property type="project" value="UniProtKB-SubCell"/>
</dbReference>
<evidence type="ECO:0000256" key="4">
    <source>
        <dbReference type="ARBA" id="ARBA00022824"/>
    </source>
</evidence>
<feature type="transmembrane region" description="Helical" evidence="7">
    <location>
        <begin position="92"/>
        <end position="124"/>
    </location>
</feature>
<dbReference type="Proteomes" id="UP000183809">
    <property type="component" value="Unassembled WGS sequence"/>
</dbReference>
<dbReference type="STRING" id="236234.A0A1J9RGH3"/>
<keyword evidence="6 7" id="KW-0472">Membrane</keyword>
<dbReference type="AlphaFoldDB" id="A0A1J9RGH3"/>
<dbReference type="GO" id="GO:0006950">
    <property type="term" value="P:response to stress"/>
    <property type="evidence" value="ECO:0007669"/>
    <property type="project" value="UniProtKB-ARBA"/>
</dbReference>
<evidence type="ECO:0000313" key="9">
    <source>
        <dbReference type="EMBL" id="OJD31643.1"/>
    </source>
</evidence>
<name>A0A1J9RGH3_9PEZI</name>
<evidence type="ECO:0000256" key="7">
    <source>
        <dbReference type="RuleBase" id="RU363059"/>
    </source>
</evidence>
<comment type="function">
    <text evidence="7">May be involved in the degradation of misfolded endoplasmic reticulum (ER) luminal proteins.</text>
</comment>
<feature type="compositionally biased region" description="Low complexity" evidence="8">
    <location>
        <begin position="230"/>
        <end position="245"/>
    </location>
</feature>
<dbReference type="InterPro" id="IPR035952">
    <property type="entry name" value="Rhomboid-like_sf"/>
</dbReference>
<keyword evidence="10" id="KW-1185">Reference proteome</keyword>
<accession>A0A1J9RGH3</accession>
<evidence type="ECO:0000256" key="8">
    <source>
        <dbReference type="SAM" id="MobiDB-lite"/>
    </source>
</evidence>
<dbReference type="Pfam" id="PF04511">
    <property type="entry name" value="DER1"/>
    <property type="match status" value="1"/>
</dbReference>
<dbReference type="OrthoDB" id="19102at2759"/>
<feature type="transmembrane region" description="Helical" evidence="7">
    <location>
        <begin position="136"/>
        <end position="159"/>
    </location>
</feature>
<gene>
    <name evidence="9" type="ORF">BKCO1_4600048</name>
</gene>
<evidence type="ECO:0000256" key="2">
    <source>
        <dbReference type="ARBA" id="ARBA00008917"/>
    </source>
</evidence>
<dbReference type="EMBL" id="MNUE01000046">
    <property type="protein sequence ID" value="OJD31643.1"/>
    <property type="molecule type" value="Genomic_DNA"/>
</dbReference>
<keyword evidence="5 7" id="KW-1133">Transmembrane helix</keyword>
<feature type="region of interest" description="Disordered" evidence="8">
    <location>
        <begin position="228"/>
        <end position="253"/>
    </location>
</feature>
<evidence type="ECO:0000256" key="6">
    <source>
        <dbReference type="ARBA" id="ARBA00023136"/>
    </source>
</evidence>
<dbReference type="GeneID" id="31016568"/>
<protein>
    <recommendedName>
        <fullName evidence="7">Derlin</fullName>
    </recommendedName>
</protein>
<comment type="caution">
    <text evidence="7">Lacks conserved residue(s) required for the propagation of feature annotation.</text>
</comment>
<keyword evidence="3 7" id="KW-0812">Transmembrane</keyword>
<dbReference type="PANTHER" id="PTHR11009">
    <property type="entry name" value="DER1-LIKE PROTEIN, DERLIN"/>
    <property type="match status" value="1"/>
</dbReference>
<keyword evidence="4 7" id="KW-0256">Endoplasmic reticulum</keyword>
<evidence type="ECO:0000256" key="3">
    <source>
        <dbReference type="ARBA" id="ARBA00022692"/>
    </source>
</evidence>
<dbReference type="InterPro" id="IPR007599">
    <property type="entry name" value="DER1"/>
</dbReference>
<evidence type="ECO:0000313" key="10">
    <source>
        <dbReference type="Proteomes" id="UP000183809"/>
    </source>
</evidence>
<comment type="similarity">
    <text evidence="2 7">Belongs to the derlin family.</text>
</comment>
<proteinExistence type="inferred from homology"/>
<organism evidence="9 10">
    <name type="scientific">Diplodia corticola</name>
    <dbReference type="NCBI Taxonomy" id="236234"/>
    <lineage>
        <taxon>Eukaryota</taxon>
        <taxon>Fungi</taxon>
        <taxon>Dikarya</taxon>
        <taxon>Ascomycota</taxon>
        <taxon>Pezizomycotina</taxon>
        <taxon>Dothideomycetes</taxon>
        <taxon>Dothideomycetes incertae sedis</taxon>
        <taxon>Botryosphaeriales</taxon>
        <taxon>Botryosphaeriaceae</taxon>
        <taxon>Diplodia</taxon>
    </lineage>
</organism>
<reference evidence="9 10" key="1">
    <citation type="submission" date="2016-10" db="EMBL/GenBank/DDBJ databases">
        <title>Proteomics and genomics reveal pathogen-plant mechanisms compatible with a hemibiotrophic lifestyle of Diplodia corticola.</title>
        <authorList>
            <person name="Fernandes I."/>
            <person name="De Jonge R."/>
            <person name="Van De Peer Y."/>
            <person name="Devreese B."/>
            <person name="Alves A."/>
            <person name="Esteves A.C."/>
        </authorList>
    </citation>
    <scope>NUCLEOTIDE SEQUENCE [LARGE SCALE GENOMIC DNA]</scope>
    <source>
        <strain evidence="9 10">CBS 112549</strain>
    </source>
</reference>